<evidence type="ECO:0000256" key="1">
    <source>
        <dbReference type="SAM" id="Phobius"/>
    </source>
</evidence>
<dbReference type="Pfam" id="PF00144">
    <property type="entry name" value="Beta-lactamase"/>
    <property type="match status" value="1"/>
</dbReference>
<gene>
    <name evidence="4" type="ORF">GCM10025872_24000</name>
</gene>
<dbReference type="EMBL" id="AP027735">
    <property type="protein sequence ID" value="BDZ58743.1"/>
    <property type="molecule type" value="Genomic_DNA"/>
</dbReference>
<evidence type="ECO:0000259" key="3">
    <source>
        <dbReference type="Pfam" id="PF00144"/>
    </source>
</evidence>
<dbReference type="InterPro" id="IPR050491">
    <property type="entry name" value="AmpC-like"/>
</dbReference>
<accession>A0ABM8HCQ0</accession>
<name>A0ABM8HCQ0_9MICO</name>
<feature type="transmembrane region" description="Helical" evidence="1">
    <location>
        <begin position="386"/>
        <end position="406"/>
    </location>
</feature>
<keyword evidence="1" id="KW-1133">Transmembrane helix</keyword>
<feature type="transmembrane region" description="Helical" evidence="1">
    <location>
        <begin position="418"/>
        <end position="436"/>
    </location>
</feature>
<evidence type="ECO:0000256" key="2">
    <source>
        <dbReference type="SAM" id="SignalP"/>
    </source>
</evidence>
<organism evidence="4">
    <name type="scientific">Barrientosiimonas endolithica</name>
    <dbReference type="NCBI Taxonomy" id="1535208"/>
    <lineage>
        <taxon>Bacteria</taxon>
        <taxon>Bacillati</taxon>
        <taxon>Actinomycetota</taxon>
        <taxon>Actinomycetes</taxon>
        <taxon>Micrococcales</taxon>
        <taxon>Dermacoccaceae</taxon>
        <taxon>Barrientosiimonas</taxon>
    </lineage>
</organism>
<feature type="domain" description="Beta-lactamase-related" evidence="3">
    <location>
        <begin position="40"/>
        <end position="353"/>
    </location>
</feature>
<dbReference type="Gene3D" id="3.40.710.10">
    <property type="entry name" value="DD-peptidase/beta-lactamase superfamily"/>
    <property type="match status" value="1"/>
</dbReference>
<dbReference type="PROSITE" id="PS00146">
    <property type="entry name" value="BETA_LACTAMASE_A"/>
    <property type="match status" value="1"/>
</dbReference>
<dbReference type="InterPro" id="IPR001466">
    <property type="entry name" value="Beta-lactam-related"/>
</dbReference>
<dbReference type="PANTHER" id="PTHR46825:SF8">
    <property type="entry name" value="BETA-LACTAMASE-RELATED"/>
    <property type="match status" value="1"/>
</dbReference>
<dbReference type="PANTHER" id="PTHR46825">
    <property type="entry name" value="D-ALANYL-D-ALANINE-CARBOXYPEPTIDASE/ENDOPEPTIDASE AMPH"/>
    <property type="match status" value="1"/>
</dbReference>
<dbReference type="SUPFAM" id="SSF56601">
    <property type="entry name" value="beta-lactamase/transpeptidase-like"/>
    <property type="match status" value="1"/>
</dbReference>
<proteinExistence type="predicted"/>
<protein>
    <recommendedName>
        <fullName evidence="3">Beta-lactamase-related domain-containing protein</fullName>
    </recommendedName>
</protein>
<feature type="chain" id="PRO_5046923235" description="Beta-lactamase-related domain-containing protein" evidence="2">
    <location>
        <begin position="32"/>
        <end position="490"/>
    </location>
</feature>
<feature type="signal peptide" evidence="2">
    <location>
        <begin position="1"/>
        <end position="31"/>
    </location>
</feature>
<dbReference type="InterPro" id="IPR012338">
    <property type="entry name" value="Beta-lactam/transpept-like"/>
</dbReference>
<dbReference type="InterPro" id="IPR023650">
    <property type="entry name" value="Beta-lactam_class-A_AS"/>
</dbReference>
<sequence>MVIGMRTRLAVAASALLALLTTLWVPPAWPAADPAVAQQRAVQPLRDLDVPGWTAVIVQGDRVVARFAEGRAGGRPVSGSTPFLVGSVSKSFTAALVLNLVQEGRLSLDDRVDRRLPDLRGAPNGLGAVSVRQLLTHTSGLTRSAGLERADVVDDRPEALRRLASSLREVTLASEPGTTYAYSDANYLLLGAIVEQVTGTGFGRALRERVTDPLGMSGAITTSAQADASGVGAGNRLPFGRARPFDRGYSQSGVPYGYVGATPDDLVRYARFQLGVAPNTSVLSSSGLATMQRAQVRTSATQSYGFGWRTTQLDGLPRPVVEHTGATPGFFTHVLLDPANDRAVIVLANAYSEAAAPALAGVGPDLLRAAAGVPQQPISPDPVLSAAPWVAVALAAAGLVCAALAVRAGLRRDRRRRAALTALAVLGVVLVALAALTPRLVGYGWREVRLWAPDLALGLGASVVAWGAVAVTAAVAVVVRTRRGRAAPPG</sequence>
<feature type="transmembrane region" description="Helical" evidence="1">
    <location>
        <begin position="456"/>
        <end position="479"/>
    </location>
</feature>
<keyword evidence="1" id="KW-0812">Transmembrane</keyword>
<reference evidence="4" key="2">
    <citation type="submission" date="2023-02" db="EMBL/GenBank/DDBJ databases">
        <authorList>
            <person name="Sun Q."/>
            <person name="Mori K."/>
        </authorList>
    </citation>
    <scope>NUCLEOTIDE SEQUENCE</scope>
    <source>
        <strain evidence="4">NBRC 110608</strain>
    </source>
</reference>
<reference evidence="4" key="1">
    <citation type="journal article" date="2014" name="Int. J. Syst. Evol. Microbiol.">
        <title>Complete genome of a new Firmicutes species belonging to the dominant human colonic microbiota ('Ruminococcus bicirculans') reveals two chromosomes and a selective capacity to utilize plant glucans.</title>
        <authorList>
            <consortium name="NISC Comparative Sequencing Program"/>
            <person name="Wegmann U."/>
            <person name="Louis P."/>
            <person name="Goesmann A."/>
            <person name="Henrissat B."/>
            <person name="Duncan S.H."/>
            <person name="Flint H.J."/>
        </authorList>
    </citation>
    <scope>NUCLEOTIDE SEQUENCE</scope>
    <source>
        <strain evidence="4">NBRC 110608</strain>
    </source>
</reference>
<keyword evidence="1" id="KW-0472">Membrane</keyword>
<evidence type="ECO:0000313" key="4">
    <source>
        <dbReference type="EMBL" id="BDZ58743.1"/>
    </source>
</evidence>
<keyword evidence="2" id="KW-0732">Signal</keyword>